<evidence type="ECO:0000256" key="10">
    <source>
        <dbReference type="SAM" id="MobiDB-lite"/>
    </source>
</evidence>
<evidence type="ECO:0000256" key="5">
    <source>
        <dbReference type="ARBA" id="ARBA00023015"/>
    </source>
</evidence>
<evidence type="ECO:0000256" key="9">
    <source>
        <dbReference type="SAM" id="Coils"/>
    </source>
</evidence>
<evidence type="ECO:0000256" key="3">
    <source>
        <dbReference type="ARBA" id="ARBA00022771"/>
    </source>
</evidence>
<dbReference type="SUPFAM" id="SSF57959">
    <property type="entry name" value="Leucine zipper domain"/>
    <property type="match status" value="1"/>
</dbReference>
<proteinExistence type="predicted"/>
<evidence type="ECO:0000256" key="2">
    <source>
        <dbReference type="ARBA" id="ARBA00022723"/>
    </source>
</evidence>
<accession>A0ABD2VR95</accession>
<dbReference type="Gene3D" id="1.20.5.170">
    <property type="match status" value="1"/>
</dbReference>
<evidence type="ECO:0000256" key="4">
    <source>
        <dbReference type="ARBA" id="ARBA00022833"/>
    </source>
</evidence>
<dbReference type="InterPro" id="IPR013087">
    <property type="entry name" value="Znf_C2H2_type"/>
</dbReference>
<evidence type="ECO:0000256" key="7">
    <source>
        <dbReference type="ARBA" id="ARBA00023242"/>
    </source>
</evidence>
<gene>
    <name evidence="14" type="ORF">TKK_018604</name>
    <name evidence="13" type="ORF">TKK_020707</name>
</gene>
<keyword evidence="3 8" id="KW-0863">Zinc-finger</keyword>
<dbReference type="EMBL" id="JBJJXI010000198">
    <property type="protein sequence ID" value="KAL3383391.1"/>
    <property type="molecule type" value="Genomic_DNA"/>
</dbReference>
<feature type="region of interest" description="Disordered" evidence="10">
    <location>
        <begin position="133"/>
        <end position="153"/>
    </location>
</feature>
<dbReference type="AlphaFoldDB" id="A0ABD2VR95"/>
<dbReference type="Proteomes" id="UP001627154">
    <property type="component" value="Unassembled WGS sequence"/>
</dbReference>
<evidence type="ECO:0000259" key="11">
    <source>
        <dbReference type="PROSITE" id="PS50157"/>
    </source>
</evidence>
<keyword evidence="6" id="KW-0804">Transcription</keyword>
<dbReference type="Gene3D" id="3.30.160.60">
    <property type="entry name" value="Classic Zinc Finger"/>
    <property type="match status" value="1"/>
</dbReference>
<evidence type="ECO:0000256" key="8">
    <source>
        <dbReference type="PROSITE-ProRule" id="PRU00042"/>
    </source>
</evidence>
<reference evidence="13 15" key="1">
    <citation type="journal article" date="2024" name="bioRxiv">
        <title>A reference genome for Trichogramma kaykai: A tiny desert-dwelling parasitoid wasp with competing sex-ratio distorters.</title>
        <authorList>
            <person name="Culotta J."/>
            <person name="Lindsey A.R."/>
        </authorList>
    </citation>
    <scope>NUCLEOTIDE SEQUENCE [LARGE SCALE GENOMIC DNA]</scope>
    <source>
        <strain evidence="13 15">KSX58</strain>
    </source>
</reference>
<keyword evidence="15" id="KW-1185">Reference proteome</keyword>
<dbReference type="PROSITE" id="PS50217">
    <property type="entry name" value="BZIP"/>
    <property type="match status" value="1"/>
</dbReference>
<name>A0ABD2VR95_9HYME</name>
<evidence type="ECO:0000256" key="6">
    <source>
        <dbReference type="ARBA" id="ARBA00023163"/>
    </source>
</evidence>
<dbReference type="InterPro" id="IPR036236">
    <property type="entry name" value="Znf_C2H2_sf"/>
</dbReference>
<sequence length="486" mass="53529">MDEFTKPFACTACSMRFVSEDHLAVHQKKHDMMLNLDNSCKNDAFIVDQTPTPTRFIRNCEEVGLFQDLQHENPFDETFRRAVETGKNEIISQPKIDFSESLNTPVIPPPSAKVTKRTFTNVEIIPNDETVSTENKVESKNDNFENIGPSSNELAPSNTLISKTCDSSLPSTNTTFRPVDNSEMQIIITTSDGTVLKVITPPVVEVAETSQNTVVNSGSDTISKADNLKKISEKNDVEKLSIAKKKLKETLVRNGAVSNNKKNEIITPKSNVVLVQRKKEKRTVDVKKQAILERNRASSMRARAKRKAWIEQLQSSLKKSNEVNASLQAQVKSLQNQVEKLKSLLLAHKDCPLNIVEQEKIVNPIIVPVQTTNQIKETPIVVLSSLPVKRPTTEAMDSTTKNPLTATKVPVILPKIKSNDNTITLHGASGSASIPNVQLVAPIATVPDNGNRIVGFLTAGNQKIALVQKNASQNVSASDVFKAPDR</sequence>
<keyword evidence="2" id="KW-0479">Metal-binding</keyword>
<evidence type="ECO:0000313" key="13">
    <source>
        <dbReference type="EMBL" id="KAL3383391.1"/>
    </source>
</evidence>
<dbReference type="GO" id="GO:0008270">
    <property type="term" value="F:zinc ion binding"/>
    <property type="evidence" value="ECO:0007669"/>
    <property type="project" value="UniProtKB-KW"/>
</dbReference>
<feature type="domain" description="C2H2-type" evidence="11">
    <location>
        <begin position="8"/>
        <end position="30"/>
    </location>
</feature>
<protein>
    <recommendedName>
        <fullName evidence="16">Cyclic AMP-dependent transcription factor ATF-2</fullName>
    </recommendedName>
</protein>
<evidence type="ECO:0000313" key="15">
    <source>
        <dbReference type="Proteomes" id="UP001627154"/>
    </source>
</evidence>
<dbReference type="SMART" id="SM00338">
    <property type="entry name" value="BRLZ"/>
    <property type="match status" value="1"/>
</dbReference>
<dbReference type="CDD" id="cd14687">
    <property type="entry name" value="bZIP_ATF2"/>
    <property type="match status" value="1"/>
</dbReference>
<evidence type="ECO:0000259" key="12">
    <source>
        <dbReference type="PROSITE" id="PS50217"/>
    </source>
</evidence>
<dbReference type="PROSITE" id="PS50157">
    <property type="entry name" value="ZINC_FINGER_C2H2_2"/>
    <property type="match status" value="1"/>
</dbReference>
<keyword evidence="4" id="KW-0862">Zinc</keyword>
<evidence type="ECO:0008006" key="16">
    <source>
        <dbReference type="Google" id="ProtNLM"/>
    </source>
</evidence>
<dbReference type="GO" id="GO:0005634">
    <property type="term" value="C:nucleus"/>
    <property type="evidence" value="ECO:0007669"/>
    <property type="project" value="UniProtKB-SubCell"/>
</dbReference>
<evidence type="ECO:0000313" key="14">
    <source>
        <dbReference type="EMBL" id="KAL3385878.1"/>
    </source>
</evidence>
<comment type="caution">
    <text evidence="13">The sequence shown here is derived from an EMBL/GenBank/DDBJ whole genome shotgun (WGS) entry which is preliminary data.</text>
</comment>
<dbReference type="EMBL" id="JBJJXI010000151">
    <property type="protein sequence ID" value="KAL3385878.1"/>
    <property type="molecule type" value="Genomic_DNA"/>
</dbReference>
<feature type="domain" description="BZIP" evidence="12">
    <location>
        <begin position="285"/>
        <end position="348"/>
    </location>
</feature>
<organism evidence="13 15">
    <name type="scientific">Trichogramma kaykai</name>
    <dbReference type="NCBI Taxonomy" id="54128"/>
    <lineage>
        <taxon>Eukaryota</taxon>
        <taxon>Metazoa</taxon>
        <taxon>Ecdysozoa</taxon>
        <taxon>Arthropoda</taxon>
        <taxon>Hexapoda</taxon>
        <taxon>Insecta</taxon>
        <taxon>Pterygota</taxon>
        <taxon>Neoptera</taxon>
        <taxon>Endopterygota</taxon>
        <taxon>Hymenoptera</taxon>
        <taxon>Apocrita</taxon>
        <taxon>Proctotrupomorpha</taxon>
        <taxon>Chalcidoidea</taxon>
        <taxon>Trichogrammatidae</taxon>
        <taxon>Trichogramma</taxon>
    </lineage>
</organism>
<evidence type="ECO:0000256" key="1">
    <source>
        <dbReference type="ARBA" id="ARBA00004123"/>
    </source>
</evidence>
<keyword evidence="7" id="KW-0539">Nucleus</keyword>
<dbReference type="PANTHER" id="PTHR19304">
    <property type="entry name" value="CYCLIC-AMP RESPONSE ELEMENT BINDING PROTEIN"/>
    <property type="match status" value="1"/>
</dbReference>
<feature type="coiled-coil region" evidence="9">
    <location>
        <begin position="310"/>
        <end position="344"/>
    </location>
</feature>
<keyword evidence="5" id="KW-0805">Transcription regulation</keyword>
<dbReference type="FunFam" id="3.30.160.60:FF:000446">
    <property type="entry name" value="Zinc finger protein"/>
    <property type="match status" value="1"/>
</dbReference>
<keyword evidence="9" id="KW-0175">Coiled coil</keyword>
<comment type="subcellular location">
    <subcellularLocation>
        <location evidence="1">Nucleus</location>
    </subcellularLocation>
</comment>
<dbReference type="PROSITE" id="PS00028">
    <property type="entry name" value="ZINC_FINGER_C2H2_1"/>
    <property type="match status" value="1"/>
</dbReference>
<dbReference type="SUPFAM" id="SSF57667">
    <property type="entry name" value="beta-beta-alpha zinc fingers"/>
    <property type="match status" value="1"/>
</dbReference>
<dbReference type="InterPro" id="IPR004827">
    <property type="entry name" value="bZIP"/>
</dbReference>
<dbReference type="InterPro" id="IPR051027">
    <property type="entry name" value="bZIP_transcription_factors"/>
</dbReference>
<dbReference type="InterPro" id="IPR046347">
    <property type="entry name" value="bZIP_sf"/>
</dbReference>